<evidence type="ECO:0000256" key="1">
    <source>
        <dbReference type="SAM" id="SignalP"/>
    </source>
</evidence>
<gene>
    <name evidence="3" type="primary">lpqB</name>
    <name evidence="3" type="ORF">Dac01nite_21540</name>
</gene>
<dbReference type="Pfam" id="PF10647">
    <property type="entry name" value="Gmad1"/>
    <property type="match status" value="1"/>
</dbReference>
<reference evidence="3" key="1">
    <citation type="submission" date="2021-01" db="EMBL/GenBank/DDBJ databases">
        <title>Whole genome shotgun sequence of Demequina activiva NBRC 110675.</title>
        <authorList>
            <person name="Komaki H."/>
            <person name="Tamura T."/>
        </authorList>
    </citation>
    <scope>NUCLEOTIDE SEQUENCE</scope>
    <source>
        <strain evidence="3">NBRC 110675</strain>
    </source>
</reference>
<dbReference type="Pfam" id="PF25976">
    <property type="entry name" value="LpqB_N"/>
    <property type="match status" value="1"/>
</dbReference>
<dbReference type="SUPFAM" id="SSF63825">
    <property type="entry name" value="YWTD domain"/>
    <property type="match status" value="1"/>
</dbReference>
<dbReference type="PROSITE" id="PS51257">
    <property type="entry name" value="PROKAR_LIPOPROTEIN"/>
    <property type="match status" value="1"/>
</dbReference>
<evidence type="ECO:0000313" key="4">
    <source>
        <dbReference type="Proteomes" id="UP000652354"/>
    </source>
</evidence>
<dbReference type="InterPro" id="IPR019606">
    <property type="entry name" value="GerMN"/>
</dbReference>
<proteinExistence type="predicted"/>
<dbReference type="InterPro" id="IPR059026">
    <property type="entry name" value="LpqB_N"/>
</dbReference>
<protein>
    <submittedName>
        <fullName evidence="3">Lipoprotein LpqB</fullName>
    </submittedName>
</protein>
<feature type="signal peptide" evidence="1">
    <location>
        <begin position="1"/>
        <end position="20"/>
    </location>
</feature>
<dbReference type="SMART" id="SM00909">
    <property type="entry name" value="Germane"/>
    <property type="match status" value="1"/>
</dbReference>
<evidence type="ECO:0000259" key="2">
    <source>
        <dbReference type="SMART" id="SM00909"/>
    </source>
</evidence>
<dbReference type="AlphaFoldDB" id="A0A919Q357"/>
<dbReference type="EMBL" id="BONR01000005">
    <property type="protein sequence ID" value="GIG55402.1"/>
    <property type="molecule type" value="Genomic_DNA"/>
</dbReference>
<comment type="caution">
    <text evidence="3">The sequence shown here is derived from an EMBL/GenBank/DDBJ whole genome shotgun (WGS) entry which is preliminary data.</text>
</comment>
<keyword evidence="1" id="KW-0732">Signal</keyword>
<sequence length="575" mass="58818">MRLRGLAIMCAAVLALAACASIPDSGPVNEGDADVSPVEPLVPIQEGPNPGDDPEAIVRGFLTASAGGVATDFSVAREFLTEEAAAQWDPTVQTLVYDSGTVTPDWDEPSRTVTYEVPLASAVDESGRRVDAAGDEVARLEFTVALDDDDQWRISRLEDGVLLTQANFDRFFRPVDLVFATADRTTIVPELRWLPDNNVATSAARELIEGPSTWLADAVLTGFPATAALAVESVVVSGGVATVDLTVQSAGTADERALAEEQMRQTLTGLPSVTDVDVRIGGLPIAGDGSIALATAPVPEETAAAIVNDQLGMWDGEDLFVGPLASGGLGEGSYGVAMAYDGGTVAFVRGGSALVTTPSLGAAGTVLVEATSGLGEPTGLLEAQTVRTGDALVSPSYDRHGYLWTAERTGAGGLVAVAPDGTSVELASEWLQTRSVIGLSVSRDDARLAVISRSGGQPAVELAAIVRDADGAPLSLGEPISAGAGVGAGVDVVWVDDTTVGVLGEPLDGSPSPLWLVQVGGGTSTILSVRQAVDMAVRSGESTVLVVAADGTVEERSGSSWAPVTQGVAELAYSG</sequence>
<dbReference type="RefSeq" id="WP_203656850.1">
    <property type="nucleotide sequence ID" value="NZ_BONR01000005.1"/>
</dbReference>
<feature type="domain" description="GerMN" evidence="2">
    <location>
        <begin position="200"/>
        <end position="289"/>
    </location>
</feature>
<feature type="chain" id="PRO_5037041903" evidence="1">
    <location>
        <begin position="21"/>
        <end position="575"/>
    </location>
</feature>
<accession>A0A919Q357</accession>
<dbReference type="Pfam" id="PF10646">
    <property type="entry name" value="Germane"/>
    <property type="match status" value="1"/>
</dbReference>
<dbReference type="Proteomes" id="UP000652354">
    <property type="component" value="Unassembled WGS sequence"/>
</dbReference>
<keyword evidence="4" id="KW-1185">Reference proteome</keyword>
<organism evidence="3 4">
    <name type="scientific">Demequina activiva</name>
    <dbReference type="NCBI Taxonomy" id="1582364"/>
    <lineage>
        <taxon>Bacteria</taxon>
        <taxon>Bacillati</taxon>
        <taxon>Actinomycetota</taxon>
        <taxon>Actinomycetes</taxon>
        <taxon>Micrococcales</taxon>
        <taxon>Demequinaceae</taxon>
        <taxon>Demequina</taxon>
    </lineage>
</organism>
<dbReference type="InterPro" id="IPR018910">
    <property type="entry name" value="LpqB_C"/>
</dbReference>
<evidence type="ECO:0000313" key="3">
    <source>
        <dbReference type="EMBL" id="GIG55402.1"/>
    </source>
</evidence>
<name>A0A919Q357_9MICO</name>
<keyword evidence="3" id="KW-0449">Lipoprotein</keyword>